<evidence type="ECO:0000256" key="1">
    <source>
        <dbReference type="SAM" id="Phobius"/>
    </source>
</evidence>
<keyword evidence="2" id="KW-1185">Reference proteome</keyword>
<keyword evidence="1" id="KW-0812">Transmembrane</keyword>
<proteinExistence type="predicted"/>
<keyword evidence="1" id="KW-1133">Transmembrane helix</keyword>
<dbReference type="PANTHER" id="PTHR31389">
    <property type="entry name" value="LD39211P"/>
    <property type="match status" value="1"/>
</dbReference>
<reference evidence="3" key="1">
    <citation type="submission" date="2022-11" db="UniProtKB">
        <authorList>
            <consortium name="WormBaseParasite"/>
        </authorList>
    </citation>
    <scope>IDENTIFICATION</scope>
</reference>
<name>A0A915JGZ2_ROMCU</name>
<dbReference type="AlphaFoldDB" id="A0A915JGZ2"/>
<dbReference type="InterPro" id="IPR012444">
    <property type="entry name" value="DUF1647"/>
</dbReference>
<sequence length="377" mass="43721">MSRRILLIAASLIIFILLYIWLNSYTRNATFWTVVQTQQYYYDFLDEDVTLSGKQNNENFVRSNEGQKHFIFRHESRIYKGKAGFTNDFDKILADLDLLPEENVSITSVEKFGSFSWSQEYVFLTAFSNNHYGEATNLLKSISQVYPKQKVLTVYNLGLSEGNIAHMQTFFPSIIREVVNFNFTNYPAYVGDLTQYRWKSLIIAQELKKHRGQNLVWMDSSILLKKPLPMSAHLFKDKKPYSSWLLFDQTGHSIFAATNPLMYNFLPLPKFAYKSLMIGANLQIIFSGINTPPNRFVAEWWVRCSLDPHCMAPHGSHLRCDFQNPDGHSDRFGRYGNCHRFDQSALNILLAWINGFNTSLYGEGHELFKDTFAVERI</sequence>
<protein>
    <submittedName>
        <fullName evidence="3">Uncharacterized protein</fullName>
    </submittedName>
</protein>
<dbReference type="Pfam" id="PF07801">
    <property type="entry name" value="DUF1647"/>
    <property type="match status" value="1"/>
</dbReference>
<dbReference type="OMA" id="NERCIAP"/>
<dbReference type="Proteomes" id="UP000887565">
    <property type="component" value="Unplaced"/>
</dbReference>
<keyword evidence="1" id="KW-0472">Membrane</keyword>
<accession>A0A915JGZ2</accession>
<dbReference type="PANTHER" id="PTHR31389:SF4">
    <property type="entry name" value="LD39211P"/>
    <property type="match status" value="1"/>
</dbReference>
<evidence type="ECO:0000313" key="3">
    <source>
        <dbReference type="WBParaSite" id="nRc.2.0.1.t25253-RA"/>
    </source>
</evidence>
<feature type="transmembrane region" description="Helical" evidence="1">
    <location>
        <begin position="5"/>
        <end position="22"/>
    </location>
</feature>
<dbReference type="WBParaSite" id="nRc.2.0.1.t25253-RA">
    <property type="protein sequence ID" value="nRc.2.0.1.t25253-RA"/>
    <property type="gene ID" value="nRc.2.0.1.g25253"/>
</dbReference>
<evidence type="ECO:0000313" key="2">
    <source>
        <dbReference type="Proteomes" id="UP000887565"/>
    </source>
</evidence>
<organism evidence="2 3">
    <name type="scientific">Romanomermis culicivorax</name>
    <name type="common">Nematode worm</name>
    <dbReference type="NCBI Taxonomy" id="13658"/>
    <lineage>
        <taxon>Eukaryota</taxon>
        <taxon>Metazoa</taxon>
        <taxon>Ecdysozoa</taxon>
        <taxon>Nematoda</taxon>
        <taxon>Enoplea</taxon>
        <taxon>Dorylaimia</taxon>
        <taxon>Mermithida</taxon>
        <taxon>Mermithoidea</taxon>
        <taxon>Mermithidae</taxon>
        <taxon>Romanomermis</taxon>
    </lineage>
</organism>